<evidence type="ECO:0000256" key="5">
    <source>
        <dbReference type="SAM" id="SignalP"/>
    </source>
</evidence>
<evidence type="ECO:0000256" key="3">
    <source>
        <dbReference type="ARBA" id="ARBA00022989"/>
    </source>
</evidence>
<dbReference type="Pfam" id="PF03544">
    <property type="entry name" value="TonB_C"/>
    <property type="match status" value="1"/>
</dbReference>
<comment type="caution">
    <text evidence="7">The sequence shown here is derived from an EMBL/GenBank/DDBJ whole genome shotgun (WGS) entry which is preliminary data.</text>
</comment>
<dbReference type="AlphaFoldDB" id="A0A7W7ZT89"/>
<dbReference type="GO" id="GO:0016020">
    <property type="term" value="C:membrane"/>
    <property type="evidence" value="ECO:0007669"/>
    <property type="project" value="UniProtKB-SubCell"/>
</dbReference>
<keyword evidence="3" id="KW-1133">Transmembrane helix</keyword>
<keyword evidence="4" id="KW-0472">Membrane</keyword>
<dbReference type="Proteomes" id="UP000584867">
    <property type="component" value="Unassembled WGS sequence"/>
</dbReference>
<dbReference type="InterPro" id="IPR006260">
    <property type="entry name" value="TonB/TolA_C"/>
</dbReference>
<evidence type="ECO:0000259" key="6">
    <source>
        <dbReference type="Pfam" id="PF03544"/>
    </source>
</evidence>
<accession>A0A7W7ZT89</accession>
<dbReference type="Gene3D" id="3.30.1150.10">
    <property type="match status" value="1"/>
</dbReference>
<evidence type="ECO:0000256" key="4">
    <source>
        <dbReference type="ARBA" id="ARBA00023136"/>
    </source>
</evidence>
<dbReference type="SUPFAM" id="SSF74653">
    <property type="entry name" value="TolA/TonB C-terminal domain"/>
    <property type="match status" value="1"/>
</dbReference>
<keyword evidence="2" id="KW-0812">Transmembrane</keyword>
<evidence type="ECO:0000256" key="2">
    <source>
        <dbReference type="ARBA" id="ARBA00022692"/>
    </source>
</evidence>
<dbReference type="RefSeq" id="WP_184258568.1">
    <property type="nucleotide sequence ID" value="NZ_JACHIO010000018.1"/>
</dbReference>
<dbReference type="InterPro" id="IPR037682">
    <property type="entry name" value="TonB_C"/>
</dbReference>
<feature type="domain" description="TonB C-terminal" evidence="6">
    <location>
        <begin position="123"/>
        <end position="180"/>
    </location>
</feature>
<name>A0A7W7ZT89_9BACT</name>
<keyword evidence="5" id="KW-0732">Signal</keyword>
<sequence>MRQVLVVASLALLPVLAHAQVSTPSANLQANATVQPISFVRPAVAAAVAPAPAPAPNTHIVRPAHEYIQADVDPSFTEAALRQGGTLSYTMNGSNQSIEPASPVLVHVVGTLVPLEQASVDSDVKVHLTVDAQGIPHNLVIAKSAGAELDAKTLEAVNQYRFKPAMFNNRPVSANVTVEIKTQNQK</sequence>
<organism evidence="7 8">
    <name type="scientific">Granulicella mallensis</name>
    <dbReference type="NCBI Taxonomy" id="940614"/>
    <lineage>
        <taxon>Bacteria</taxon>
        <taxon>Pseudomonadati</taxon>
        <taxon>Acidobacteriota</taxon>
        <taxon>Terriglobia</taxon>
        <taxon>Terriglobales</taxon>
        <taxon>Acidobacteriaceae</taxon>
        <taxon>Granulicella</taxon>
    </lineage>
</organism>
<dbReference type="GO" id="GO:0055085">
    <property type="term" value="P:transmembrane transport"/>
    <property type="evidence" value="ECO:0007669"/>
    <property type="project" value="InterPro"/>
</dbReference>
<feature type="signal peptide" evidence="5">
    <location>
        <begin position="1"/>
        <end position="19"/>
    </location>
</feature>
<proteinExistence type="predicted"/>
<gene>
    <name evidence="7" type="ORF">HDF15_004047</name>
</gene>
<dbReference type="EMBL" id="JACHIO010000018">
    <property type="protein sequence ID" value="MBB5065678.1"/>
    <property type="molecule type" value="Genomic_DNA"/>
</dbReference>
<reference evidence="7 8" key="1">
    <citation type="submission" date="2020-08" db="EMBL/GenBank/DDBJ databases">
        <title>Genomic Encyclopedia of Type Strains, Phase IV (KMG-V): Genome sequencing to study the core and pangenomes of soil and plant-associated prokaryotes.</title>
        <authorList>
            <person name="Whitman W."/>
        </authorList>
    </citation>
    <scope>NUCLEOTIDE SEQUENCE [LARGE SCALE GENOMIC DNA]</scope>
    <source>
        <strain evidence="7 8">X5P3</strain>
    </source>
</reference>
<protein>
    <submittedName>
        <fullName evidence="7">TonB family protein</fullName>
    </submittedName>
</protein>
<evidence type="ECO:0000256" key="1">
    <source>
        <dbReference type="ARBA" id="ARBA00004167"/>
    </source>
</evidence>
<comment type="subcellular location">
    <subcellularLocation>
        <location evidence="1">Membrane</location>
        <topology evidence="1">Single-pass membrane protein</topology>
    </subcellularLocation>
</comment>
<evidence type="ECO:0000313" key="7">
    <source>
        <dbReference type="EMBL" id="MBB5065678.1"/>
    </source>
</evidence>
<evidence type="ECO:0000313" key="8">
    <source>
        <dbReference type="Proteomes" id="UP000584867"/>
    </source>
</evidence>
<feature type="chain" id="PRO_5030584544" evidence="5">
    <location>
        <begin position="20"/>
        <end position="186"/>
    </location>
</feature>
<dbReference type="NCBIfam" id="TIGR01352">
    <property type="entry name" value="tonB_Cterm"/>
    <property type="match status" value="1"/>
</dbReference>